<dbReference type="PROSITE" id="PS50158">
    <property type="entry name" value="ZF_CCHC"/>
    <property type="match status" value="1"/>
</dbReference>
<evidence type="ECO:0000256" key="2">
    <source>
        <dbReference type="SAM" id="MobiDB-lite"/>
    </source>
</evidence>
<gene>
    <name evidence="4" type="ORF">EPI10_028283</name>
</gene>
<organism evidence="4 5">
    <name type="scientific">Gossypium australe</name>
    <dbReference type="NCBI Taxonomy" id="47621"/>
    <lineage>
        <taxon>Eukaryota</taxon>
        <taxon>Viridiplantae</taxon>
        <taxon>Streptophyta</taxon>
        <taxon>Embryophyta</taxon>
        <taxon>Tracheophyta</taxon>
        <taxon>Spermatophyta</taxon>
        <taxon>Magnoliopsida</taxon>
        <taxon>eudicotyledons</taxon>
        <taxon>Gunneridae</taxon>
        <taxon>Pentapetalae</taxon>
        <taxon>rosids</taxon>
        <taxon>malvids</taxon>
        <taxon>Malvales</taxon>
        <taxon>Malvaceae</taxon>
        <taxon>Malvoideae</taxon>
        <taxon>Gossypium</taxon>
    </lineage>
</organism>
<sequence length="448" mass="51299">MPLTPEESIKCVISLLRDAAYQWWKTLISLVPKEQVTWDFFHIEFRKKYIKMKGISGLEIGSLSQYARECISIEAIMCKRFEYGLHEDICLLVGILKIKEFVVLVDRTCKIEALGKDKKKDEFEAREANVGQQNRDRVRSEMSSRTPATSIASVGNVRSERPECKHCGKRHPRSCRLNDRACFRCGSLDHFIPDCPESVEQETAQNLRSDNILARGRPFRNARNVSGSQRTTRDTIARSEARAPAKAYAIRVREEASPPDVITDTFTLYDTSVIALIDPGSTHSYICKNLVFSKTFPVESTEVVIKVSNPLRKSVLVDKVCKNCPLMFQNICFSADLMLFPFDEFDIILGMDWLSLHDAVVNCKRKIIDLKGQNNEMGRIESSELNRLSSVISVLKAQSYMKKGYEAYFAYRKCLRRKLNQPVVCEYSDVFPEELPGLPPIREVDFWY</sequence>
<dbReference type="InterPro" id="IPR021109">
    <property type="entry name" value="Peptidase_aspartic_dom_sf"/>
</dbReference>
<dbReference type="Pfam" id="PF08284">
    <property type="entry name" value="RVP_2"/>
    <property type="match status" value="1"/>
</dbReference>
<evidence type="ECO:0000259" key="3">
    <source>
        <dbReference type="PROSITE" id="PS50158"/>
    </source>
</evidence>
<dbReference type="OrthoDB" id="5597136at2759"/>
<dbReference type="Gene3D" id="4.10.60.10">
    <property type="entry name" value="Zinc finger, CCHC-type"/>
    <property type="match status" value="1"/>
</dbReference>
<proteinExistence type="predicted"/>
<dbReference type="PANTHER" id="PTHR15503">
    <property type="entry name" value="LDOC1 RELATED"/>
    <property type="match status" value="1"/>
</dbReference>
<dbReference type="GO" id="GO:0008270">
    <property type="term" value="F:zinc ion binding"/>
    <property type="evidence" value="ECO:0007669"/>
    <property type="project" value="UniProtKB-KW"/>
</dbReference>
<evidence type="ECO:0000313" key="4">
    <source>
        <dbReference type="EMBL" id="KAA3461733.1"/>
    </source>
</evidence>
<evidence type="ECO:0000256" key="1">
    <source>
        <dbReference type="PROSITE-ProRule" id="PRU00047"/>
    </source>
</evidence>
<dbReference type="InterPro" id="IPR032567">
    <property type="entry name" value="RTL1-rel"/>
</dbReference>
<dbReference type="PANTHER" id="PTHR15503:SF45">
    <property type="entry name" value="RNA-DIRECTED DNA POLYMERASE HOMOLOG"/>
    <property type="match status" value="1"/>
</dbReference>
<comment type="caution">
    <text evidence="4">The sequence shown here is derived from an EMBL/GenBank/DDBJ whole genome shotgun (WGS) entry which is preliminary data.</text>
</comment>
<dbReference type="Proteomes" id="UP000325315">
    <property type="component" value="Unassembled WGS sequence"/>
</dbReference>
<keyword evidence="1" id="KW-0479">Metal-binding</keyword>
<keyword evidence="1" id="KW-0863">Zinc-finger</keyword>
<dbReference type="AlphaFoldDB" id="A0A5B6UWB8"/>
<dbReference type="SMART" id="SM00343">
    <property type="entry name" value="ZnF_C2HC"/>
    <property type="match status" value="1"/>
</dbReference>
<dbReference type="CDD" id="cd00303">
    <property type="entry name" value="retropepsin_like"/>
    <property type="match status" value="1"/>
</dbReference>
<dbReference type="EMBL" id="SMMG02000009">
    <property type="protein sequence ID" value="KAA3461733.1"/>
    <property type="molecule type" value="Genomic_DNA"/>
</dbReference>
<accession>A0A5B6UWB8</accession>
<feature type="compositionally biased region" description="Polar residues" evidence="2">
    <location>
        <begin position="143"/>
        <end position="153"/>
    </location>
</feature>
<dbReference type="GO" id="GO:0003676">
    <property type="term" value="F:nucleic acid binding"/>
    <property type="evidence" value="ECO:0007669"/>
    <property type="project" value="InterPro"/>
</dbReference>
<feature type="region of interest" description="Disordered" evidence="2">
    <location>
        <begin position="125"/>
        <end position="154"/>
    </location>
</feature>
<protein>
    <submittedName>
        <fullName evidence="4">Gag-Pol polyprotein</fullName>
    </submittedName>
</protein>
<dbReference type="Gene3D" id="2.40.70.10">
    <property type="entry name" value="Acid Proteases"/>
    <property type="match status" value="1"/>
</dbReference>
<feature type="domain" description="CCHC-type" evidence="3">
    <location>
        <begin position="182"/>
        <end position="197"/>
    </location>
</feature>
<name>A0A5B6UWB8_9ROSI</name>
<keyword evidence="1" id="KW-0862">Zinc</keyword>
<evidence type="ECO:0000313" key="5">
    <source>
        <dbReference type="Proteomes" id="UP000325315"/>
    </source>
</evidence>
<keyword evidence="5" id="KW-1185">Reference proteome</keyword>
<reference evidence="5" key="1">
    <citation type="journal article" date="2019" name="Plant Biotechnol. J.">
        <title>Genome sequencing of the Australian wild diploid species Gossypium australe highlights disease resistance and delayed gland morphogenesis.</title>
        <authorList>
            <person name="Cai Y."/>
            <person name="Cai X."/>
            <person name="Wang Q."/>
            <person name="Wang P."/>
            <person name="Zhang Y."/>
            <person name="Cai C."/>
            <person name="Xu Y."/>
            <person name="Wang K."/>
            <person name="Zhou Z."/>
            <person name="Wang C."/>
            <person name="Geng S."/>
            <person name="Li B."/>
            <person name="Dong Q."/>
            <person name="Hou Y."/>
            <person name="Wang H."/>
            <person name="Ai P."/>
            <person name="Liu Z."/>
            <person name="Yi F."/>
            <person name="Sun M."/>
            <person name="An G."/>
            <person name="Cheng J."/>
            <person name="Zhang Y."/>
            <person name="Shi Q."/>
            <person name="Xie Y."/>
            <person name="Shi X."/>
            <person name="Chang Y."/>
            <person name="Huang F."/>
            <person name="Chen Y."/>
            <person name="Hong S."/>
            <person name="Mi L."/>
            <person name="Sun Q."/>
            <person name="Zhang L."/>
            <person name="Zhou B."/>
            <person name="Peng R."/>
            <person name="Zhang X."/>
            <person name="Liu F."/>
        </authorList>
    </citation>
    <scope>NUCLEOTIDE SEQUENCE [LARGE SCALE GENOMIC DNA]</scope>
    <source>
        <strain evidence="5">cv. PA1801</strain>
    </source>
</reference>
<dbReference type="InterPro" id="IPR001878">
    <property type="entry name" value="Znf_CCHC"/>
</dbReference>